<evidence type="ECO:0000256" key="2">
    <source>
        <dbReference type="ARBA" id="ARBA00010323"/>
    </source>
</evidence>
<keyword evidence="7" id="KW-0012">Acyltransferase</keyword>
<proteinExistence type="inferred from homology"/>
<organism evidence="9 10">
    <name type="scientific">Anaerocolumna aminovalerica</name>
    <dbReference type="NCBI Taxonomy" id="1527"/>
    <lineage>
        <taxon>Bacteria</taxon>
        <taxon>Bacillati</taxon>
        <taxon>Bacillota</taxon>
        <taxon>Clostridia</taxon>
        <taxon>Lachnospirales</taxon>
        <taxon>Lachnospiraceae</taxon>
        <taxon>Anaerocolumna</taxon>
    </lineage>
</organism>
<dbReference type="AlphaFoldDB" id="A0A1I5INU0"/>
<feature type="transmembrane region" description="Helical" evidence="8">
    <location>
        <begin position="403"/>
        <end position="422"/>
    </location>
</feature>
<name>A0A1I5INU0_9FIRM</name>
<comment type="subcellular location">
    <subcellularLocation>
        <location evidence="1">Cell membrane</location>
        <topology evidence="1">Multi-pass membrane protein</topology>
    </subcellularLocation>
</comment>
<dbReference type="PANTHER" id="PTHR13285">
    <property type="entry name" value="ACYLTRANSFERASE"/>
    <property type="match status" value="1"/>
</dbReference>
<feature type="transmembrane region" description="Helical" evidence="8">
    <location>
        <begin position="323"/>
        <end position="341"/>
    </location>
</feature>
<feature type="transmembrane region" description="Helical" evidence="8">
    <location>
        <begin position="7"/>
        <end position="27"/>
    </location>
</feature>
<keyword evidence="6 7" id="KW-0472">Membrane</keyword>
<feature type="transmembrane region" description="Helical" evidence="8">
    <location>
        <begin position="77"/>
        <end position="99"/>
    </location>
</feature>
<evidence type="ECO:0000256" key="4">
    <source>
        <dbReference type="ARBA" id="ARBA00022692"/>
    </source>
</evidence>
<sequence>MLFSSITFLYYFLPLVLILYFSVPKKLKNWVLLFSSLIFYGWGEPKYILLMALSIVVHYILGILIERHSETKKAKFWLIFSVCFSLGLLGYFKYANFFIRNINEVTGLSISLLSIALPVGISFYTFQILSYTIDVYRKETKAQKNIVHLATYVVLFPQLIAGPIVRYVDIAAALESRSHSLEKWRYGLRRFIFGLGKKVLLANSLGEVCEIFKKTEQSAVLFYWIYAIAFSLQIYFDFSGYSDMAIGLGKIFGFEFLENFNYPYISRSISEFWRRWHMSLGTWFRDYLYIPLGGNRVKKSRWILNIVVVWMLTGLWHGAAWNFVIWGMLFALLLMIEKLWIGKAMGKLPKFISHIYVLFFVIISFVIFDAATMAEAVERIGSMLGIGRIKVTDIQSLYYLRSYGVILILSIIGCTPLPKLCIERIRRIKWADRIMVILEPIICIVMLLTITAYLVDASFNPFLYFRF</sequence>
<dbReference type="PIRSF" id="PIRSF016636">
    <property type="entry name" value="AlgI_DltB"/>
    <property type="match status" value="1"/>
</dbReference>
<evidence type="ECO:0000256" key="3">
    <source>
        <dbReference type="ARBA" id="ARBA00022475"/>
    </source>
</evidence>
<evidence type="ECO:0000256" key="1">
    <source>
        <dbReference type="ARBA" id="ARBA00004651"/>
    </source>
</evidence>
<dbReference type="Proteomes" id="UP000198806">
    <property type="component" value="Unassembled WGS sequence"/>
</dbReference>
<dbReference type="PIRSF" id="PIRSF500217">
    <property type="entry name" value="AlgI"/>
    <property type="match status" value="1"/>
</dbReference>
<evidence type="ECO:0000313" key="9">
    <source>
        <dbReference type="EMBL" id="SFO62305.1"/>
    </source>
</evidence>
<keyword evidence="10" id="KW-1185">Reference proteome</keyword>
<feature type="transmembrane region" description="Helical" evidence="8">
    <location>
        <begin position="105"/>
        <end position="126"/>
    </location>
</feature>
<accession>A0A1I5INU0</accession>
<keyword evidence="3 7" id="KW-1003">Cell membrane</keyword>
<dbReference type="GO" id="GO:0005886">
    <property type="term" value="C:plasma membrane"/>
    <property type="evidence" value="ECO:0007669"/>
    <property type="project" value="UniProtKB-SubCell"/>
</dbReference>
<reference evidence="9 10" key="1">
    <citation type="submission" date="2016-10" db="EMBL/GenBank/DDBJ databases">
        <authorList>
            <person name="de Groot N.N."/>
        </authorList>
    </citation>
    <scope>NUCLEOTIDE SEQUENCE [LARGE SCALE GENOMIC DNA]</scope>
    <source>
        <strain evidence="9 10">DSM 1283</strain>
    </source>
</reference>
<dbReference type="RefSeq" id="WP_091688712.1">
    <property type="nucleotide sequence ID" value="NZ_BAABFM010000029.1"/>
</dbReference>
<comment type="similarity">
    <text evidence="2 7">Belongs to the membrane-bound acyltransferase family.</text>
</comment>
<dbReference type="EMBL" id="FOWD01000049">
    <property type="protein sequence ID" value="SFO62305.1"/>
    <property type="molecule type" value="Genomic_DNA"/>
</dbReference>
<evidence type="ECO:0000256" key="7">
    <source>
        <dbReference type="PIRNR" id="PIRNR016636"/>
    </source>
</evidence>
<evidence type="ECO:0000256" key="6">
    <source>
        <dbReference type="ARBA" id="ARBA00023136"/>
    </source>
</evidence>
<keyword evidence="4 8" id="KW-0812">Transmembrane</keyword>
<evidence type="ECO:0000256" key="5">
    <source>
        <dbReference type="ARBA" id="ARBA00022989"/>
    </source>
</evidence>
<keyword evidence="7 9" id="KW-0808">Transferase</keyword>
<feature type="transmembrane region" description="Helical" evidence="8">
    <location>
        <begin position="434"/>
        <end position="455"/>
    </location>
</feature>
<feature type="transmembrane region" description="Helical" evidence="8">
    <location>
        <begin position="221"/>
        <end position="238"/>
    </location>
</feature>
<keyword evidence="5 8" id="KW-1133">Transmembrane helix</keyword>
<gene>
    <name evidence="9" type="ORF">SAMN04489757_1494</name>
</gene>
<feature type="transmembrane region" description="Helical" evidence="8">
    <location>
        <begin position="353"/>
        <end position="374"/>
    </location>
</feature>
<protein>
    <submittedName>
        <fullName evidence="9">Alginate O-acetyltransferase complex protein AlgI</fullName>
    </submittedName>
</protein>
<dbReference type="InterPro" id="IPR051085">
    <property type="entry name" value="MB_O-acyltransferase"/>
</dbReference>
<dbReference type="Pfam" id="PF03062">
    <property type="entry name" value="MBOAT"/>
    <property type="match status" value="1"/>
</dbReference>
<dbReference type="PANTHER" id="PTHR13285:SF18">
    <property type="entry name" value="PROTEIN-CYSTEINE N-PALMITOYLTRANSFERASE RASP"/>
    <property type="match status" value="1"/>
</dbReference>
<dbReference type="InterPro" id="IPR024194">
    <property type="entry name" value="Ac/AlaTfrase_AlgI/DltB"/>
</dbReference>
<dbReference type="InterPro" id="IPR004299">
    <property type="entry name" value="MBOAT_fam"/>
</dbReference>
<evidence type="ECO:0000313" key="10">
    <source>
        <dbReference type="Proteomes" id="UP000198806"/>
    </source>
</evidence>
<feature type="transmembrane region" description="Helical" evidence="8">
    <location>
        <begin position="47"/>
        <end position="65"/>
    </location>
</feature>
<dbReference type="STRING" id="1527.SAMN04489757_1494"/>
<evidence type="ECO:0000256" key="8">
    <source>
        <dbReference type="SAM" id="Phobius"/>
    </source>
</evidence>
<dbReference type="InterPro" id="IPR028362">
    <property type="entry name" value="AlgI"/>
</dbReference>
<feature type="transmembrane region" description="Helical" evidence="8">
    <location>
        <begin position="302"/>
        <end position="317"/>
    </location>
</feature>
<feature type="transmembrane region" description="Helical" evidence="8">
    <location>
        <begin position="146"/>
        <end position="168"/>
    </location>
</feature>
<dbReference type="OrthoDB" id="9805788at2"/>
<dbReference type="GO" id="GO:0042121">
    <property type="term" value="P:alginic acid biosynthetic process"/>
    <property type="evidence" value="ECO:0007669"/>
    <property type="project" value="InterPro"/>
</dbReference>
<dbReference type="GO" id="GO:0016746">
    <property type="term" value="F:acyltransferase activity"/>
    <property type="evidence" value="ECO:0007669"/>
    <property type="project" value="UniProtKB-KW"/>
</dbReference>